<dbReference type="Gene3D" id="2.170.270.10">
    <property type="entry name" value="SET domain"/>
    <property type="match status" value="1"/>
</dbReference>
<name>A0A8J8W7D5_9EURO</name>
<dbReference type="Proteomes" id="UP000631181">
    <property type="component" value="Unassembled WGS sequence"/>
</dbReference>
<evidence type="ECO:0000256" key="1">
    <source>
        <dbReference type="ARBA" id="ARBA00022603"/>
    </source>
</evidence>
<gene>
    <name evidence="9" type="ORF">PECM_002367</name>
</gene>
<dbReference type="SUPFAM" id="SSF82199">
    <property type="entry name" value="SET domain"/>
    <property type="match status" value="1"/>
</dbReference>
<feature type="region of interest" description="Disordered" evidence="7">
    <location>
        <begin position="973"/>
        <end position="1005"/>
    </location>
</feature>
<dbReference type="SUPFAM" id="SSF48452">
    <property type="entry name" value="TPR-like"/>
    <property type="match status" value="1"/>
</dbReference>
<feature type="compositionally biased region" description="Polar residues" evidence="7">
    <location>
        <begin position="861"/>
        <end position="877"/>
    </location>
</feature>
<dbReference type="InterPro" id="IPR011990">
    <property type="entry name" value="TPR-like_helical_dom_sf"/>
</dbReference>
<dbReference type="PANTHER" id="PTHR46402:SF2">
    <property type="entry name" value="HISTONE-LYSINE N-TRIMETHYLTRANSFERASE SMYD5"/>
    <property type="match status" value="1"/>
</dbReference>
<accession>A0A8J8W7D5</accession>
<dbReference type="Gene3D" id="1.25.40.10">
    <property type="entry name" value="Tetratricopeptide repeat domain"/>
    <property type="match status" value="1"/>
</dbReference>
<dbReference type="EMBL" id="WIWV01000016">
    <property type="protein sequence ID" value="KAF7718332.1"/>
    <property type="molecule type" value="Genomic_DNA"/>
</dbReference>
<protein>
    <recommendedName>
        <fullName evidence="5">Histone-lysine N-methyltransferase SET5</fullName>
    </recommendedName>
    <alternativeName>
        <fullName evidence="4">SET domain-containing protein 5</fullName>
    </alternativeName>
</protein>
<dbReference type="InterPro" id="IPR046341">
    <property type="entry name" value="SET_dom_sf"/>
</dbReference>
<evidence type="ECO:0000313" key="10">
    <source>
        <dbReference type="Proteomes" id="UP000631181"/>
    </source>
</evidence>
<feature type="compositionally biased region" description="Basic residues" evidence="7">
    <location>
        <begin position="988"/>
        <end position="1005"/>
    </location>
</feature>
<feature type="region of interest" description="Disordered" evidence="7">
    <location>
        <begin position="831"/>
        <end position="878"/>
    </location>
</feature>
<keyword evidence="10" id="KW-1185">Reference proteome</keyword>
<reference evidence="9" key="1">
    <citation type="journal article" date="2020" name="Front. Microbiol.">
        <title>Gene regulatory networks of Penicillium echinulatum 2HH and Penicillium oxalicum 114-2 inferred by a computational biology approach.</title>
        <authorList>
            <person name="Lenz A.R."/>
            <person name="Galan-Vasquez E."/>
            <person name="Balbinot E."/>
            <person name="De Abreu F.P."/>
            <person name="De Oliveira N.S."/>
            <person name="Da Rosa L.O."/>
            <person name="De Avila E Silva S."/>
            <person name="Camassola M."/>
            <person name="Dillon A.J.P."/>
            <person name="Perez-Rueda E."/>
        </authorList>
    </citation>
    <scope>NUCLEOTIDE SEQUENCE</scope>
    <source>
        <strain evidence="9">S1M29</strain>
    </source>
</reference>
<comment type="caution">
    <text evidence="9">The sequence shown here is derived from an EMBL/GenBank/DDBJ whole genome shotgun (WGS) entry which is preliminary data.</text>
</comment>
<organism evidence="9 10">
    <name type="scientific">Penicillium ucsense</name>
    <dbReference type="NCBI Taxonomy" id="2839758"/>
    <lineage>
        <taxon>Eukaryota</taxon>
        <taxon>Fungi</taxon>
        <taxon>Dikarya</taxon>
        <taxon>Ascomycota</taxon>
        <taxon>Pezizomycotina</taxon>
        <taxon>Eurotiomycetes</taxon>
        <taxon>Eurotiomycetidae</taxon>
        <taxon>Eurotiales</taxon>
        <taxon>Aspergillaceae</taxon>
        <taxon>Penicillium</taxon>
    </lineage>
</organism>
<evidence type="ECO:0000256" key="6">
    <source>
        <dbReference type="ARBA" id="ARBA00048619"/>
    </source>
</evidence>
<evidence type="ECO:0000259" key="8">
    <source>
        <dbReference type="PROSITE" id="PS50280"/>
    </source>
</evidence>
<dbReference type="PANTHER" id="PTHR46402">
    <property type="entry name" value="SET AND MYND DOMAIN-CONTAINING PROTEIN 5"/>
    <property type="match status" value="1"/>
</dbReference>
<dbReference type="GO" id="GO:0032259">
    <property type="term" value="P:methylation"/>
    <property type="evidence" value="ECO:0007669"/>
    <property type="project" value="UniProtKB-KW"/>
</dbReference>
<proteinExistence type="predicted"/>
<feature type="domain" description="SET" evidence="8">
    <location>
        <begin position="451"/>
        <end position="800"/>
    </location>
</feature>
<dbReference type="Pfam" id="PF00856">
    <property type="entry name" value="SET"/>
    <property type="match status" value="1"/>
</dbReference>
<feature type="compositionally biased region" description="Acidic residues" evidence="7">
    <location>
        <begin position="833"/>
        <end position="848"/>
    </location>
</feature>
<keyword evidence="3" id="KW-0949">S-adenosyl-L-methionine</keyword>
<sequence length="1005" mass="114768">MAAMENTQDHTVESSSDDDALPPSRQPFLLEPPLVAILPPSWPPRPDIFDEVVLRKPMTPERAHDAYMAWYHPDQDLGQVWRLWEAKSQRPYPRPPGNDDDLHILAHNVYEHLMSDPLVPVAWEESEQVLTEQALDSIYDLSQNMQQTKKAAIQSGSLGYLSLLNLQQLQMHCKELGLSCHGEATDLRLRIAAELMSEWSGMLAQSDLSHWGISRPAKFDLEPWKRSKADALEMYTVAIQISPYNPTYWVSRAYCHYLRGFFDLAIGDAYRAGILCDVLEQASERNRRPGFYVRILEAIEAHLMVNPRDENGNLKPEVVRMRRANGINAFVPTLQKALHSIISLSLAGLNAWHDYGDHIKILDQRLGMPDRDVRVPQLRAKLSRKAAKLHQDHIRVGRKPFFHEKGAGEVPASRPYPFEKQDVHRTSPAFLQKLNEAIFGEESSAHEKGSPLCHIDRVDEDHELGVFASGNIQKDAIIHTEEPTIRGHLPPRRVVEDLPGKAADKDRCENCLKEVEVSATKPKEYEGADQCACATKWLRYPEGPGLSFCDSDPQSTGKKGCLEIAREVHHFSSCGKDWRWLYDAMRPVVGKWEGKEYFTHTNEAHGTVLMLLLRNVFEIALHRRNEEPEEEMRLNPHEIDELLVLDGSSTSWRNSWFPFTMAANIKVPFDILESLGVDIFQRPEFDTWVIQIILRKLLVNAVPWDPRRQGEVSDRLPFDGDKQLLTPKVQLQLVKKKKPLTNLDPSFCNLYLFPGLSLFNHSCDGSHNADWGYDELIPNRVVVWATKPIAPGEEIRIRYRPSAIPSDDCATRLFGRPCRCPRCLQKATSYQDSDADTVTDQQSVDEETSANTRQSRDESWRASNDPDSASDESSSYFDASDEIDLTESLQSGKDTDHAVVDDGKVVVYRELASPKPAKPLVRKRQYIESEEYFSDYSRPKMIRDLDDKTWHIPSNSRKHAQWVREYRENLRDRLEGKEVKEKSPQKKAAGKKKAVRKLGRNGRKK</sequence>
<evidence type="ECO:0000256" key="4">
    <source>
        <dbReference type="ARBA" id="ARBA00042380"/>
    </source>
</evidence>
<evidence type="ECO:0000256" key="5">
    <source>
        <dbReference type="ARBA" id="ARBA00044528"/>
    </source>
</evidence>
<keyword evidence="2" id="KW-0808">Transferase</keyword>
<dbReference type="OrthoDB" id="438641at2759"/>
<dbReference type="GO" id="GO:0042799">
    <property type="term" value="F:histone H4K20 methyltransferase activity"/>
    <property type="evidence" value="ECO:0007669"/>
    <property type="project" value="TreeGrafter"/>
</dbReference>
<feature type="compositionally biased region" description="Basic and acidic residues" evidence="7">
    <location>
        <begin position="973"/>
        <end position="984"/>
    </location>
</feature>
<dbReference type="AlphaFoldDB" id="A0A8J8W7D5"/>
<evidence type="ECO:0000313" key="9">
    <source>
        <dbReference type="EMBL" id="KAF7718332.1"/>
    </source>
</evidence>
<feature type="region of interest" description="Disordered" evidence="7">
    <location>
        <begin position="1"/>
        <end position="26"/>
    </location>
</feature>
<dbReference type="PROSITE" id="PS50280">
    <property type="entry name" value="SET"/>
    <property type="match status" value="1"/>
</dbReference>
<comment type="catalytic activity">
    <reaction evidence="6">
        <text>L-lysyl-[histone] + S-adenosyl-L-methionine = N(6)-methyl-L-lysyl-[histone] + S-adenosyl-L-homocysteine + H(+)</text>
        <dbReference type="Rhea" id="RHEA:10024"/>
        <dbReference type="Rhea" id="RHEA-COMP:9845"/>
        <dbReference type="Rhea" id="RHEA-COMP:9846"/>
        <dbReference type="ChEBI" id="CHEBI:15378"/>
        <dbReference type="ChEBI" id="CHEBI:29969"/>
        <dbReference type="ChEBI" id="CHEBI:57856"/>
        <dbReference type="ChEBI" id="CHEBI:59789"/>
        <dbReference type="ChEBI" id="CHEBI:61929"/>
    </reaction>
    <physiologicalReaction direction="left-to-right" evidence="6">
        <dbReference type="Rhea" id="RHEA:10025"/>
    </physiologicalReaction>
</comment>
<evidence type="ECO:0000256" key="7">
    <source>
        <dbReference type="SAM" id="MobiDB-lite"/>
    </source>
</evidence>
<evidence type="ECO:0000256" key="2">
    <source>
        <dbReference type="ARBA" id="ARBA00022679"/>
    </source>
</evidence>
<dbReference type="InterPro" id="IPR001214">
    <property type="entry name" value="SET_dom"/>
</dbReference>
<evidence type="ECO:0000256" key="3">
    <source>
        <dbReference type="ARBA" id="ARBA00022691"/>
    </source>
</evidence>
<keyword evidence="1" id="KW-0489">Methyltransferase</keyword>
<dbReference type="GO" id="GO:0045814">
    <property type="term" value="P:negative regulation of gene expression, epigenetic"/>
    <property type="evidence" value="ECO:0007669"/>
    <property type="project" value="TreeGrafter"/>
</dbReference>